<accession>X1GV02</accession>
<organism evidence="1">
    <name type="scientific">marine sediment metagenome</name>
    <dbReference type="NCBI Taxonomy" id="412755"/>
    <lineage>
        <taxon>unclassified sequences</taxon>
        <taxon>metagenomes</taxon>
        <taxon>ecological metagenomes</taxon>
    </lineage>
</organism>
<dbReference type="SUPFAM" id="SSF49785">
    <property type="entry name" value="Galactose-binding domain-like"/>
    <property type="match status" value="1"/>
</dbReference>
<feature type="non-terminal residue" evidence="1">
    <location>
        <position position="1"/>
    </location>
</feature>
<reference evidence="1" key="1">
    <citation type="journal article" date="2014" name="Front. Microbiol.">
        <title>High frequency of phylogenetically diverse reductive dehalogenase-homologous genes in deep subseafloor sedimentary metagenomes.</title>
        <authorList>
            <person name="Kawai M."/>
            <person name="Futagami T."/>
            <person name="Toyoda A."/>
            <person name="Takaki Y."/>
            <person name="Nishi S."/>
            <person name="Hori S."/>
            <person name="Arai W."/>
            <person name="Tsubouchi T."/>
            <person name="Morono Y."/>
            <person name="Uchiyama I."/>
            <person name="Ito T."/>
            <person name="Fujiyama A."/>
            <person name="Inagaki F."/>
            <person name="Takami H."/>
        </authorList>
    </citation>
    <scope>NUCLEOTIDE SEQUENCE</scope>
    <source>
        <strain evidence="1">Expedition CK06-06</strain>
    </source>
</reference>
<dbReference type="EMBL" id="BARU01024350">
    <property type="protein sequence ID" value="GAH48695.1"/>
    <property type="molecule type" value="Genomic_DNA"/>
</dbReference>
<comment type="caution">
    <text evidence="1">The sequence shown here is derived from an EMBL/GenBank/DDBJ whole genome shotgun (WGS) entry which is preliminary data.</text>
</comment>
<evidence type="ECO:0000313" key="1">
    <source>
        <dbReference type="EMBL" id="GAH48695.1"/>
    </source>
</evidence>
<gene>
    <name evidence="1" type="ORF">S03H2_39396</name>
</gene>
<evidence type="ECO:0008006" key="2">
    <source>
        <dbReference type="Google" id="ProtNLM"/>
    </source>
</evidence>
<dbReference type="AlphaFoldDB" id="X1GV02"/>
<dbReference type="Gene3D" id="2.60.120.260">
    <property type="entry name" value="Galactose-binding domain-like"/>
    <property type="match status" value="1"/>
</dbReference>
<protein>
    <recommendedName>
        <fullName evidence="2">F5/8 type C domain-containing protein</fullName>
    </recommendedName>
</protein>
<sequence length="269" mass="29476">RKIMKSPITKLAAAAVLIAAAIIAIHYIRSDVSPGQRPGSPNPIATPHQPAGPELAPIEIKLPKPMFEDTPQDHRVPNLEKPLGRPRPPFLAPVGTKNVALGKPVSSSDEEPIIGELEMITDGDKETADGSYVELGPFAQHVMIDLEALHNIYAVVVWHYHKQPQAYFDVVVQVADDPDFITNVRTIFNNDIDNSAGLGVGKDKHYGETYEGKLINAKGIKARYIRLYSNGNTSNDLNHYIEVEVYGKPAAPPEKLVPLDTKLPKPAFM</sequence>
<name>X1GV02_9ZZZZ</name>
<dbReference type="InterPro" id="IPR008979">
    <property type="entry name" value="Galactose-bd-like_sf"/>
</dbReference>
<proteinExistence type="predicted"/>